<dbReference type="Gene3D" id="3.90.1010.10">
    <property type="match status" value="1"/>
</dbReference>
<accession>A0A848QPD5</accession>
<dbReference type="GO" id="GO:0016226">
    <property type="term" value="P:iron-sulfur cluster assembly"/>
    <property type="evidence" value="ECO:0007669"/>
    <property type="project" value="InterPro"/>
</dbReference>
<dbReference type="EMBL" id="JABCRE010000002">
    <property type="protein sequence ID" value="NMW31406.1"/>
    <property type="molecule type" value="Genomic_DNA"/>
</dbReference>
<gene>
    <name evidence="1" type="ORF">HKD42_04980</name>
</gene>
<proteinExistence type="predicted"/>
<name>A0A848QPD5_9SPHN</name>
<protein>
    <submittedName>
        <fullName evidence="1">Iron-sulfur cluster assembly scaffold protein</fullName>
    </submittedName>
</protein>
<reference evidence="1 2" key="1">
    <citation type="submission" date="2020-04" db="EMBL/GenBank/DDBJ databases">
        <authorList>
            <person name="Liu A."/>
        </authorList>
    </citation>
    <scope>NUCLEOTIDE SEQUENCE [LARGE SCALE GENOMIC DNA]</scope>
    <source>
        <strain evidence="1 2">RZ02</strain>
    </source>
</reference>
<dbReference type="RefSeq" id="WP_170010863.1">
    <property type="nucleotide sequence ID" value="NZ_JABCRE010000002.1"/>
</dbReference>
<evidence type="ECO:0000313" key="1">
    <source>
        <dbReference type="EMBL" id="NMW31406.1"/>
    </source>
</evidence>
<dbReference type="CDD" id="cd06664">
    <property type="entry name" value="IscU_like"/>
    <property type="match status" value="1"/>
</dbReference>
<dbReference type="Proteomes" id="UP000561181">
    <property type="component" value="Unassembled WGS sequence"/>
</dbReference>
<organism evidence="1 2">
    <name type="scientific">Pontixanthobacter rizhaonensis</name>
    <dbReference type="NCBI Taxonomy" id="2730337"/>
    <lineage>
        <taxon>Bacteria</taxon>
        <taxon>Pseudomonadati</taxon>
        <taxon>Pseudomonadota</taxon>
        <taxon>Alphaproteobacteria</taxon>
        <taxon>Sphingomonadales</taxon>
        <taxon>Erythrobacteraceae</taxon>
        <taxon>Pontixanthobacter</taxon>
    </lineage>
</organism>
<dbReference type="InterPro" id="IPR002871">
    <property type="entry name" value="NIF_FeS_clus_asmbl_NifU_N"/>
</dbReference>
<keyword evidence="2" id="KW-1185">Reference proteome</keyword>
<evidence type="ECO:0000313" key="2">
    <source>
        <dbReference type="Proteomes" id="UP000561181"/>
    </source>
</evidence>
<sequence>MAQTNAAKLYTPDVLALAVTLADFRLKHDSSHQADARSSTCGSTITVGMDCDESGLIASIGLSVSACAIGQASAAIMAQNVIGRDQAWVRSRQNEIETWLSGAKPTPNIPSFDLLDTAKHYPARHGAILLPWRAVTAALSNEGSAS</sequence>
<dbReference type="AlphaFoldDB" id="A0A848QPD5"/>
<dbReference type="GO" id="GO:0005506">
    <property type="term" value="F:iron ion binding"/>
    <property type="evidence" value="ECO:0007669"/>
    <property type="project" value="InterPro"/>
</dbReference>
<dbReference type="GO" id="GO:0051536">
    <property type="term" value="F:iron-sulfur cluster binding"/>
    <property type="evidence" value="ECO:0007669"/>
    <property type="project" value="InterPro"/>
</dbReference>
<dbReference type="SUPFAM" id="SSF82649">
    <property type="entry name" value="SufE/NifU"/>
    <property type="match status" value="1"/>
</dbReference>
<comment type="caution">
    <text evidence="1">The sequence shown here is derived from an EMBL/GenBank/DDBJ whole genome shotgun (WGS) entry which is preliminary data.</text>
</comment>